<dbReference type="OrthoDB" id="5421259at2"/>
<protein>
    <submittedName>
        <fullName evidence="1">Uncharacterized protein</fullName>
    </submittedName>
</protein>
<reference evidence="1 2" key="1">
    <citation type="journal article" date="2013" name="Genome Announc.">
        <title>Complete Genome Sequence of Glaciecola psychrophila Strain 170T.</title>
        <authorList>
            <person name="Yin J."/>
            <person name="Chen J."/>
            <person name="Liu G."/>
            <person name="Yu Y."/>
            <person name="Song L."/>
            <person name="Wang X."/>
            <person name="Qu X."/>
        </authorList>
    </citation>
    <scope>NUCLEOTIDE SEQUENCE [LARGE SCALE GENOMIC DNA]</scope>
    <source>
        <strain evidence="1 2">170</strain>
    </source>
</reference>
<dbReference type="EMBL" id="CP003837">
    <property type="protein sequence ID" value="AGH42448.1"/>
    <property type="molecule type" value="Genomic_DNA"/>
</dbReference>
<dbReference type="PATRIC" id="fig|1129794.4.peg.333"/>
<organism evidence="1 2">
    <name type="scientific">Paraglaciecola psychrophila 170</name>
    <dbReference type="NCBI Taxonomy" id="1129794"/>
    <lineage>
        <taxon>Bacteria</taxon>
        <taxon>Pseudomonadati</taxon>
        <taxon>Pseudomonadota</taxon>
        <taxon>Gammaproteobacteria</taxon>
        <taxon>Alteromonadales</taxon>
        <taxon>Alteromonadaceae</taxon>
        <taxon>Paraglaciecola</taxon>
    </lineage>
</organism>
<dbReference type="STRING" id="1129794.C427_0338"/>
<accession>K7A5J1</accession>
<proteinExistence type="predicted"/>
<sequence length="130" mass="14677">MYSEQLYSPLPEDEANLLGKACATCMGSCCKHGQPHAFVDYPSLQHLLASQATELSEQELTDLYSDYFPTRSYQDSRVFQGNKGCLLPRELRSFTCNNFLCDGAINYRHEVIYADSNPLISEMFCPLSSE</sequence>
<dbReference type="AlphaFoldDB" id="K7A5J1"/>
<dbReference type="RefSeq" id="WP_007637902.1">
    <property type="nucleotide sequence ID" value="NC_020514.1"/>
</dbReference>
<evidence type="ECO:0000313" key="1">
    <source>
        <dbReference type="EMBL" id="AGH42448.1"/>
    </source>
</evidence>
<gene>
    <name evidence="1" type="ORF">C427_0338</name>
</gene>
<dbReference type="KEGG" id="gps:C427_0338"/>
<keyword evidence="2" id="KW-1185">Reference proteome</keyword>
<name>K7A5J1_9ALTE</name>
<dbReference type="Proteomes" id="UP000011864">
    <property type="component" value="Chromosome"/>
</dbReference>
<dbReference type="HOGENOM" id="CLU_1936020_0_0_6"/>
<evidence type="ECO:0000313" key="2">
    <source>
        <dbReference type="Proteomes" id="UP000011864"/>
    </source>
</evidence>